<proteinExistence type="predicted"/>
<dbReference type="Proteomes" id="UP001589559">
    <property type="component" value="Unassembled WGS sequence"/>
</dbReference>
<accession>A0ACC6VRV3</accession>
<evidence type="ECO:0000313" key="1">
    <source>
        <dbReference type="EMBL" id="MFB9813840.1"/>
    </source>
</evidence>
<organism evidence="1 2">
    <name type="scientific">Haloarcula sebkhae</name>
    <dbReference type="NCBI Taxonomy" id="932660"/>
    <lineage>
        <taxon>Archaea</taxon>
        <taxon>Methanobacteriati</taxon>
        <taxon>Methanobacteriota</taxon>
        <taxon>Stenosarchaea group</taxon>
        <taxon>Halobacteria</taxon>
        <taxon>Halobacteriales</taxon>
        <taxon>Haloarculaceae</taxon>
        <taxon>Haloarcula</taxon>
    </lineage>
</organism>
<reference evidence="1" key="1">
    <citation type="submission" date="2024-09" db="EMBL/GenBank/DDBJ databases">
        <authorList>
            <person name="Sun Q."/>
            <person name="Mori K."/>
        </authorList>
    </citation>
    <scope>NUCLEOTIDE SEQUENCE</scope>
    <source>
        <strain evidence="1">JCM 19018</strain>
    </source>
</reference>
<sequence>MASSPTLLTIPGVGQYTVAVIVAEVGEINRFDEDKELVSYAGLDPTVHQSGHKEIRGGISKEGSAPLHWALVQCANITVRCDEPLGNFYTRLKERKNHQIAIVAAARKMLVSIFHVLTRKEAYDPPEVSVRATGPVAQARLAFVPTATATAIRFLLPVKNSGPPSSCCLVILRLRSGSLKLTQTIIFSSVELVSTGFS</sequence>
<comment type="caution">
    <text evidence="1">The sequence shown here is derived from an EMBL/GenBank/DDBJ whole genome shotgun (WGS) entry which is preliminary data.</text>
</comment>
<gene>
    <name evidence="1" type="ORF">ACFFN7_21170</name>
</gene>
<keyword evidence="2" id="KW-1185">Reference proteome</keyword>
<evidence type="ECO:0000313" key="2">
    <source>
        <dbReference type="Proteomes" id="UP001589559"/>
    </source>
</evidence>
<dbReference type="EMBL" id="JBHMAK010000016">
    <property type="protein sequence ID" value="MFB9813840.1"/>
    <property type="molecule type" value="Genomic_DNA"/>
</dbReference>
<name>A0ACC6VRV3_9EURY</name>
<protein>
    <submittedName>
        <fullName evidence="1">Transposase</fullName>
    </submittedName>
</protein>